<gene>
    <name evidence="3" type="primary">HY2-1</name>
    <name evidence="3" type="ORF">SELMODRAFT_83654</name>
</gene>
<dbReference type="eggNOG" id="ENOG502QXET">
    <property type="taxonomic scope" value="Eukaryota"/>
</dbReference>
<dbReference type="InterPro" id="IPR009249">
    <property type="entry name" value="Ferredoxin-dep_bilin_Rdtase"/>
</dbReference>
<dbReference type="PANTHER" id="PTHR34557">
    <property type="entry name" value="PHYTOCHROMOBILIN:FERREDOXIN OXIDOREDUCTASE, CHLOROPLASTIC"/>
    <property type="match status" value="1"/>
</dbReference>
<dbReference type="FunCoup" id="D8R136">
    <property type="interactions" value="497"/>
</dbReference>
<dbReference type="OMA" id="IKSHAYQ"/>
<comment type="similarity">
    <text evidence="1">Belongs to the HY2 family.</text>
</comment>
<dbReference type="EMBL" id="GL377570">
    <property type="protein sequence ID" value="EFJ34196.1"/>
    <property type="molecule type" value="Genomic_DNA"/>
</dbReference>
<reference evidence="3 4" key="1">
    <citation type="journal article" date="2011" name="Science">
        <title>The Selaginella genome identifies genetic changes associated with the evolution of vascular plants.</title>
        <authorList>
            <person name="Banks J.A."/>
            <person name="Nishiyama T."/>
            <person name="Hasebe M."/>
            <person name="Bowman J.L."/>
            <person name="Gribskov M."/>
            <person name="dePamphilis C."/>
            <person name="Albert V.A."/>
            <person name="Aono N."/>
            <person name="Aoyama T."/>
            <person name="Ambrose B.A."/>
            <person name="Ashton N.W."/>
            <person name="Axtell M.J."/>
            <person name="Barker E."/>
            <person name="Barker M.S."/>
            <person name="Bennetzen J.L."/>
            <person name="Bonawitz N.D."/>
            <person name="Chapple C."/>
            <person name="Cheng C."/>
            <person name="Correa L.G."/>
            <person name="Dacre M."/>
            <person name="DeBarry J."/>
            <person name="Dreyer I."/>
            <person name="Elias M."/>
            <person name="Engstrom E.M."/>
            <person name="Estelle M."/>
            <person name="Feng L."/>
            <person name="Finet C."/>
            <person name="Floyd S.K."/>
            <person name="Frommer W.B."/>
            <person name="Fujita T."/>
            <person name="Gramzow L."/>
            <person name="Gutensohn M."/>
            <person name="Harholt J."/>
            <person name="Hattori M."/>
            <person name="Heyl A."/>
            <person name="Hirai T."/>
            <person name="Hiwatashi Y."/>
            <person name="Ishikawa M."/>
            <person name="Iwata M."/>
            <person name="Karol K.G."/>
            <person name="Koehler B."/>
            <person name="Kolukisaoglu U."/>
            <person name="Kubo M."/>
            <person name="Kurata T."/>
            <person name="Lalonde S."/>
            <person name="Li K."/>
            <person name="Li Y."/>
            <person name="Litt A."/>
            <person name="Lyons E."/>
            <person name="Manning G."/>
            <person name="Maruyama T."/>
            <person name="Michael T.P."/>
            <person name="Mikami K."/>
            <person name="Miyazaki S."/>
            <person name="Morinaga S."/>
            <person name="Murata T."/>
            <person name="Mueller-Roeber B."/>
            <person name="Nelson D.R."/>
            <person name="Obara M."/>
            <person name="Oguri Y."/>
            <person name="Olmstead R.G."/>
            <person name="Onodera N."/>
            <person name="Petersen B.L."/>
            <person name="Pils B."/>
            <person name="Prigge M."/>
            <person name="Rensing S.A."/>
            <person name="Riano-Pachon D.M."/>
            <person name="Roberts A.W."/>
            <person name="Sato Y."/>
            <person name="Scheller H.V."/>
            <person name="Schulz B."/>
            <person name="Schulz C."/>
            <person name="Shakirov E.V."/>
            <person name="Shibagaki N."/>
            <person name="Shinohara N."/>
            <person name="Shippen D.E."/>
            <person name="Soerensen I."/>
            <person name="Sotooka R."/>
            <person name="Sugimoto N."/>
            <person name="Sugita M."/>
            <person name="Sumikawa N."/>
            <person name="Tanurdzic M."/>
            <person name="Theissen G."/>
            <person name="Ulvskov P."/>
            <person name="Wakazuki S."/>
            <person name="Weng J.K."/>
            <person name="Willats W.W."/>
            <person name="Wipf D."/>
            <person name="Wolf P.G."/>
            <person name="Yang L."/>
            <person name="Zimmer A.D."/>
            <person name="Zhu Q."/>
            <person name="Mitros T."/>
            <person name="Hellsten U."/>
            <person name="Loque D."/>
            <person name="Otillar R."/>
            <person name="Salamov A."/>
            <person name="Schmutz J."/>
            <person name="Shapiro H."/>
            <person name="Lindquist E."/>
            <person name="Lucas S."/>
            <person name="Rokhsar D."/>
            <person name="Grigoriev I.V."/>
        </authorList>
    </citation>
    <scope>NUCLEOTIDE SEQUENCE [LARGE SCALE GENOMIC DNA]</scope>
</reference>
<dbReference type="GO" id="GO:0050897">
    <property type="term" value="F:cobalt ion binding"/>
    <property type="evidence" value="ECO:0007669"/>
    <property type="project" value="InterPro"/>
</dbReference>
<dbReference type="Gramene" id="EFJ34196">
    <property type="protein sequence ID" value="EFJ34196"/>
    <property type="gene ID" value="SELMODRAFT_83654"/>
</dbReference>
<evidence type="ECO:0000313" key="3">
    <source>
        <dbReference type="EMBL" id="EFJ34196.1"/>
    </source>
</evidence>
<dbReference type="GO" id="GO:0016636">
    <property type="term" value="F:oxidoreductase activity, acting on the CH-CH group of donors, iron-sulfur protein as acceptor"/>
    <property type="evidence" value="ECO:0007669"/>
    <property type="project" value="InterPro"/>
</dbReference>
<dbReference type="InParanoid" id="D8R136"/>
<dbReference type="KEGG" id="smo:SELMODRAFT_83654"/>
<sequence>MSRNRSFQVFRQRQRLVLLRAAALYDKFVDFAVDSVSRFEQLVEPDEIVKVWWKNLEYHSDFSLLFFQNHVGEILAEDRRTVIKSHAYQSKKIRMLRSAVIDGGEAMQVFNMAIFPRPCFDLPIFCADFFTSSSRSIFVLDLNPLYNVEADKAYKDKYYSELLPLVKKHSKLLPWGEKLTGESLQFFSPIVLWSKPESNKEVDEAIYLAFQDYIMAWTRIIGAATSETDIDATCRNKVAHHRYLTWRASKDPGRPVLRRLLGEDRCEHYIHEFLFNGLHDLGTSSFTEYFPEYRCEDGTVNTARSIIGKSYSERPWNDTGTFIHRSG</sequence>
<dbReference type="STRING" id="88036.D8R136"/>
<organism evidence="4">
    <name type="scientific">Selaginella moellendorffii</name>
    <name type="common">Spikemoss</name>
    <dbReference type="NCBI Taxonomy" id="88036"/>
    <lineage>
        <taxon>Eukaryota</taxon>
        <taxon>Viridiplantae</taxon>
        <taxon>Streptophyta</taxon>
        <taxon>Embryophyta</taxon>
        <taxon>Tracheophyta</taxon>
        <taxon>Lycopodiopsida</taxon>
        <taxon>Selaginellales</taxon>
        <taxon>Selaginellaceae</taxon>
        <taxon>Selaginella</taxon>
    </lineage>
</organism>
<evidence type="ECO:0000256" key="1">
    <source>
        <dbReference type="ARBA" id="ARBA00006908"/>
    </source>
</evidence>
<dbReference type="Pfam" id="PF05996">
    <property type="entry name" value="Fe_bilin_red"/>
    <property type="match status" value="1"/>
</dbReference>
<dbReference type="PANTHER" id="PTHR34557:SF1">
    <property type="entry name" value="PHYTOCHROMOBILIN:FERREDOXIN OXIDOREDUCTASE, CHLOROPLASTIC"/>
    <property type="match status" value="1"/>
</dbReference>
<evidence type="ECO:0000256" key="2">
    <source>
        <dbReference type="ARBA" id="ARBA00023002"/>
    </source>
</evidence>
<dbReference type="Gene3D" id="3.40.1500.20">
    <property type="match status" value="1"/>
</dbReference>
<dbReference type="Proteomes" id="UP000001514">
    <property type="component" value="Unassembled WGS sequence"/>
</dbReference>
<proteinExistence type="inferred from homology"/>
<name>D8R136_SELML</name>
<dbReference type="GO" id="GO:0010024">
    <property type="term" value="P:phytochromobilin biosynthetic process"/>
    <property type="evidence" value="ECO:0007669"/>
    <property type="project" value="InterPro"/>
</dbReference>
<dbReference type="AlphaFoldDB" id="D8R136"/>
<protein>
    <submittedName>
        <fullName evidence="3">Uncharacterized protein HY2-1</fullName>
    </submittedName>
</protein>
<evidence type="ECO:0000313" key="4">
    <source>
        <dbReference type="Proteomes" id="UP000001514"/>
    </source>
</evidence>
<keyword evidence="4" id="KW-1185">Reference proteome</keyword>
<keyword evidence="2" id="KW-0560">Oxidoreductase</keyword>
<dbReference type="HOGENOM" id="CLU_056846_0_0_1"/>
<accession>D8R136</accession>